<dbReference type="HOGENOM" id="CLU_2368778_0_0_0"/>
<proteinExistence type="predicted"/>
<protein>
    <submittedName>
        <fullName evidence="2">Uncharacterized protein</fullName>
    </submittedName>
</protein>
<dbReference type="Proteomes" id="UP000002975">
    <property type="component" value="Unassembled WGS sequence"/>
</dbReference>
<evidence type="ECO:0000256" key="1">
    <source>
        <dbReference type="SAM" id="Coils"/>
    </source>
</evidence>
<dbReference type="AlphaFoldDB" id="E5BEV5"/>
<gene>
    <name evidence="2" type="ORF">FSBG_00133</name>
</gene>
<keyword evidence="1" id="KW-0175">Coiled coil</keyword>
<organism evidence="2 3">
    <name type="scientific">Fusobacterium gonidiaformans 3-1-5R</name>
    <dbReference type="NCBI Taxonomy" id="469605"/>
    <lineage>
        <taxon>Bacteria</taxon>
        <taxon>Fusobacteriati</taxon>
        <taxon>Fusobacteriota</taxon>
        <taxon>Fusobacteriia</taxon>
        <taxon>Fusobacteriales</taxon>
        <taxon>Fusobacteriaceae</taxon>
        <taxon>Fusobacterium</taxon>
    </lineage>
</organism>
<dbReference type="EMBL" id="GG657971">
    <property type="protein sequence ID" value="EFS20636.1"/>
    <property type="molecule type" value="Genomic_DNA"/>
</dbReference>
<dbReference type="RefSeq" id="WP_008800715.1">
    <property type="nucleotide sequence ID" value="NZ_GG657971.1"/>
</dbReference>
<evidence type="ECO:0000313" key="3">
    <source>
        <dbReference type="Proteomes" id="UP000002975"/>
    </source>
</evidence>
<keyword evidence="3" id="KW-1185">Reference proteome</keyword>
<name>E5BEV5_9FUSO</name>
<dbReference type="BioCyc" id="FSP469605-HMP:GTSP-134-MONOMER"/>
<feature type="coiled-coil region" evidence="1">
    <location>
        <begin position="4"/>
        <end position="38"/>
    </location>
</feature>
<accession>E5BEV5</accession>
<evidence type="ECO:0000313" key="2">
    <source>
        <dbReference type="EMBL" id="EFS20636.1"/>
    </source>
</evidence>
<sequence length="95" mass="11233">MELLEAIRKNNEKLQEQNESIRKECEELRVKAELLTSLLHIVPTKLLCEELKRRCGQDFIEVERTEKIFISTKKGITETSSKDIILMLRKEDIKF</sequence>
<reference evidence="2 3" key="1">
    <citation type="submission" date="2009-02" db="EMBL/GenBank/DDBJ databases">
        <title>The Genome Sequence of Fusobacterium sp. 3_1_5R.</title>
        <authorList>
            <consortium name="The Broad Institute Genome Sequencing Platform"/>
            <person name="Ward D."/>
            <person name="Young S.K."/>
            <person name="Kodira C.D."/>
            <person name="Zeng Q."/>
            <person name="Koehrsen M."/>
            <person name="Alvarado L."/>
            <person name="Berlin A."/>
            <person name="Borenstein D."/>
            <person name="Chen Z."/>
            <person name="Engels R."/>
            <person name="Freedman E."/>
            <person name="Gellesch M."/>
            <person name="Goldberg J."/>
            <person name="Griggs A."/>
            <person name="Gujja S."/>
            <person name="Heiman D."/>
            <person name="Hepburn T."/>
            <person name="Howarth C."/>
            <person name="Jen D."/>
            <person name="Larson L."/>
            <person name="Lewis B."/>
            <person name="Mehta T."/>
            <person name="Park D."/>
            <person name="Pearson M."/>
            <person name="Roberts A."/>
            <person name="Saif S."/>
            <person name="Shea T."/>
            <person name="Shenoy N."/>
            <person name="Sisk P."/>
            <person name="Stolte C."/>
            <person name="Sykes S."/>
            <person name="Walk T."/>
            <person name="White J."/>
            <person name="Yandava C."/>
            <person name="Allen-Vercoe E."/>
            <person name="Strauss J."/>
            <person name="Ambrose C."/>
            <person name="Lander E."/>
            <person name="Nusbaum C."/>
            <person name="Galagan J."/>
            <person name="Birren B."/>
        </authorList>
    </citation>
    <scope>NUCLEOTIDE SEQUENCE [LARGE SCALE GENOMIC DNA]</scope>
    <source>
        <strain evidence="2 3">3_1_5R</strain>
    </source>
</reference>